<evidence type="ECO:0000259" key="19">
    <source>
        <dbReference type="PROSITE" id="PS51789"/>
    </source>
</evidence>
<dbReference type="Pfam" id="PF00271">
    <property type="entry name" value="Helicase_C"/>
    <property type="match status" value="1"/>
</dbReference>
<gene>
    <name evidence="20" type="ORF">HOLleu_14595</name>
</gene>
<dbReference type="SMART" id="SM00490">
    <property type="entry name" value="HELICc"/>
    <property type="match status" value="1"/>
</dbReference>
<feature type="region of interest" description="Disordered" evidence="16">
    <location>
        <begin position="1"/>
        <end position="24"/>
    </location>
</feature>
<feature type="domain" description="Helicase ATP-binding" evidence="17">
    <location>
        <begin position="206"/>
        <end position="394"/>
    </location>
</feature>
<evidence type="ECO:0000256" key="7">
    <source>
        <dbReference type="ARBA" id="ARBA00022741"/>
    </source>
</evidence>
<dbReference type="PROSITE" id="PS51194">
    <property type="entry name" value="HELICASE_CTER"/>
    <property type="match status" value="1"/>
</dbReference>
<evidence type="ECO:0000256" key="16">
    <source>
        <dbReference type="SAM" id="MobiDB-lite"/>
    </source>
</evidence>
<evidence type="ECO:0000256" key="12">
    <source>
        <dbReference type="ARBA" id="ARBA00022859"/>
    </source>
</evidence>
<dbReference type="GO" id="GO:0005737">
    <property type="term" value="C:cytoplasm"/>
    <property type="evidence" value="ECO:0007669"/>
    <property type="project" value="UniProtKB-SubCell"/>
</dbReference>
<dbReference type="Gene3D" id="3.40.50.300">
    <property type="entry name" value="P-loop containing nucleotide triphosphate hydrolases"/>
    <property type="match status" value="2"/>
</dbReference>
<dbReference type="Gene3D" id="2.170.150.30">
    <property type="entry name" value="RIG-I-like receptor, C-terminal regulatory domain"/>
    <property type="match status" value="1"/>
</dbReference>
<feature type="compositionally biased region" description="Polar residues" evidence="16">
    <location>
        <begin position="172"/>
        <end position="187"/>
    </location>
</feature>
<keyword evidence="5" id="KW-0399">Innate immunity</keyword>
<evidence type="ECO:0000256" key="8">
    <source>
        <dbReference type="ARBA" id="ARBA00022801"/>
    </source>
</evidence>
<dbReference type="PANTHER" id="PTHR14074">
    <property type="entry name" value="HELICASE WITH DEATH DOMAIN-RELATED"/>
    <property type="match status" value="1"/>
</dbReference>
<dbReference type="InterPro" id="IPR027417">
    <property type="entry name" value="P-loop_NTPase"/>
</dbReference>
<name>A0A9Q1HBV7_HOLLE</name>
<evidence type="ECO:0000256" key="1">
    <source>
        <dbReference type="ARBA" id="ARBA00004496"/>
    </source>
</evidence>
<evidence type="ECO:0000256" key="14">
    <source>
        <dbReference type="ARBA" id="ARBA00023118"/>
    </source>
</evidence>
<dbReference type="SUPFAM" id="SSF52540">
    <property type="entry name" value="P-loop containing nucleoside triphosphate hydrolases"/>
    <property type="match status" value="1"/>
</dbReference>
<feature type="region of interest" description="Disordered" evidence="16">
    <location>
        <begin position="125"/>
        <end position="188"/>
    </location>
</feature>
<dbReference type="PROSITE" id="PS51789">
    <property type="entry name" value="RLR_CTR"/>
    <property type="match status" value="1"/>
</dbReference>
<comment type="caution">
    <text evidence="20">The sequence shown here is derived from an EMBL/GenBank/DDBJ whole genome shotgun (WGS) entry which is preliminary data.</text>
</comment>
<dbReference type="GO" id="GO:0016787">
    <property type="term" value="F:hydrolase activity"/>
    <property type="evidence" value="ECO:0007669"/>
    <property type="project" value="UniProtKB-KW"/>
</dbReference>
<dbReference type="GO" id="GO:0045087">
    <property type="term" value="P:innate immune response"/>
    <property type="evidence" value="ECO:0007669"/>
    <property type="project" value="UniProtKB-KW"/>
</dbReference>
<dbReference type="GO" id="GO:0005524">
    <property type="term" value="F:ATP binding"/>
    <property type="evidence" value="ECO:0007669"/>
    <property type="project" value="UniProtKB-KW"/>
</dbReference>
<dbReference type="Pfam" id="PF18119">
    <property type="entry name" value="RIG-I_C"/>
    <property type="match status" value="1"/>
</dbReference>
<dbReference type="GO" id="GO:0003724">
    <property type="term" value="F:RNA helicase activity"/>
    <property type="evidence" value="ECO:0007669"/>
    <property type="project" value="UniProtKB-EC"/>
</dbReference>
<comment type="subcellular location">
    <subcellularLocation>
        <location evidence="1">Cytoplasm</location>
    </subcellularLocation>
</comment>
<dbReference type="SMART" id="SM00487">
    <property type="entry name" value="DEXDc"/>
    <property type="match status" value="1"/>
</dbReference>
<dbReference type="PROSITE" id="PS51192">
    <property type="entry name" value="HELICASE_ATP_BIND_1"/>
    <property type="match status" value="1"/>
</dbReference>
<keyword evidence="11" id="KW-0067">ATP-binding</keyword>
<evidence type="ECO:0000256" key="3">
    <source>
        <dbReference type="ARBA" id="ARBA00012552"/>
    </source>
</evidence>
<evidence type="ECO:0000313" key="21">
    <source>
        <dbReference type="Proteomes" id="UP001152320"/>
    </source>
</evidence>
<dbReference type="InterPro" id="IPR011545">
    <property type="entry name" value="DEAD/DEAH_box_helicase_dom"/>
</dbReference>
<proteinExistence type="inferred from homology"/>
<keyword evidence="7" id="KW-0547">Nucleotide-binding</keyword>
<dbReference type="Pfam" id="PF11648">
    <property type="entry name" value="RIG-I_C-RD"/>
    <property type="match status" value="1"/>
</dbReference>
<evidence type="ECO:0000256" key="6">
    <source>
        <dbReference type="ARBA" id="ARBA00022723"/>
    </source>
</evidence>
<keyword evidence="8" id="KW-0378">Hydrolase</keyword>
<dbReference type="InterPro" id="IPR021673">
    <property type="entry name" value="RLR_CTR"/>
</dbReference>
<dbReference type="InterPro" id="IPR014001">
    <property type="entry name" value="Helicase_ATP-bd"/>
</dbReference>
<evidence type="ECO:0000259" key="18">
    <source>
        <dbReference type="PROSITE" id="PS51194"/>
    </source>
</evidence>
<dbReference type="InterPro" id="IPR051363">
    <property type="entry name" value="RLR_Helicase"/>
</dbReference>
<dbReference type="InterPro" id="IPR041204">
    <property type="entry name" value="RIG-I-like_C"/>
</dbReference>
<keyword evidence="6" id="KW-0479">Metal-binding</keyword>
<evidence type="ECO:0000256" key="4">
    <source>
        <dbReference type="ARBA" id="ARBA00022490"/>
    </source>
</evidence>
<keyword evidence="10" id="KW-0862">Zinc</keyword>
<dbReference type="Pfam" id="PF00270">
    <property type="entry name" value="DEAD"/>
    <property type="match status" value="1"/>
</dbReference>
<reference evidence="20" key="1">
    <citation type="submission" date="2021-10" db="EMBL/GenBank/DDBJ databases">
        <title>Tropical sea cucumber genome reveals ecological adaptation and Cuvierian tubules defense mechanism.</title>
        <authorList>
            <person name="Chen T."/>
        </authorList>
    </citation>
    <scope>NUCLEOTIDE SEQUENCE</scope>
    <source>
        <strain evidence="20">Nanhai2018</strain>
        <tissue evidence="20">Muscle</tissue>
    </source>
</reference>
<dbReference type="EMBL" id="JAIZAY010000006">
    <property type="protein sequence ID" value="KAJ8040335.1"/>
    <property type="molecule type" value="Genomic_DNA"/>
</dbReference>
<dbReference type="InterPro" id="IPR038557">
    <property type="entry name" value="RLR_C_sf"/>
</dbReference>
<keyword evidence="9 20" id="KW-0347">Helicase</keyword>
<keyword evidence="12" id="KW-0391">Immunity</keyword>
<keyword evidence="21" id="KW-1185">Reference proteome</keyword>
<comment type="catalytic activity">
    <reaction evidence="15">
        <text>ATP + H2O = ADP + phosphate + H(+)</text>
        <dbReference type="Rhea" id="RHEA:13065"/>
        <dbReference type="ChEBI" id="CHEBI:15377"/>
        <dbReference type="ChEBI" id="CHEBI:15378"/>
        <dbReference type="ChEBI" id="CHEBI:30616"/>
        <dbReference type="ChEBI" id="CHEBI:43474"/>
        <dbReference type="ChEBI" id="CHEBI:456216"/>
        <dbReference type="EC" id="3.6.4.13"/>
    </reaction>
    <physiologicalReaction direction="left-to-right" evidence="15">
        <dbReference type="Rhea" id="RHEA:13066"/>
    </physiologicalReaction>
</comment>
<dbReference type="AlphaFoldDB" id="A0A9Q1HBV7"/>
<feature type="compositionally biased region" description="Polar residues" evidence="16">
    <location>
        <begin position="1"/>
        <end position="15"/>
    </location>
</feature>
<keyword evidence="4" id="KW-0963">Cytoplasm</keyword>
<evidence type="ECO:0000313" key="20">
    <source>
        <dbReference type="EMBL" id="KAJ8040335.1"/>
    </source>
</evidence>
<evidence type="ECO:0000259" key="17">
    <source>
        <dbReference type="PROSITE" id="PS51192"/>
    </source>
</evidence>
<evidence type="ECO:0000256" key="11">
    <source>
        <dbReference type="ARBA" id="ARBA00022840"/>
    </source>
</evidence>
<dbReference type="Proteomes" id="UP001152320">
    <property type="component" value="Chromosome 6"/>
</dbReference>
<evidence type="ECO:0000256" key="5">
    <source>
        <dbReference type="ARBA" id="ARBA00022588"/>
    </source>
</evidence>
<evidence type="ECO:0000256" key="15">
    <source>
        <dbReference type="ARBA" id="ARBA00049390"/>
    </source>
</evidence>
<comment type="similarity">
    <text evidence="2">Belongs to the helicase family. RLR subfamily.</text>
</comment>
<sequence>MENNNFATNQGGSPSSHDRQPPKSRLSEVFRLGIQNTPLKMQLLKTLKNAGLLSRNDIEDINFEREIKGNEAAANLLLDKFDNLPQEGLYPKFWQCVEQSALSGDTMETDNQEGFTGSAYQGEQALPQRSNSPDRHHPPDTDNTVPDNTTEADNLQDFTESSSQGEEDLPAPNSSDSPKLRHQLSTDNEVEFDFTKSLRKYQKDLAEPALRGDNTVLVSPTGSGKTHVAAYIIDEHLKKLEEEGKTGNVVFIVPTVTLADQQKDRLIELIGFRKSYISKVTGRDLDAGVSLLSKMEQSRACITVMTPQILINGLQESDPKDRIEMGSISMIVLDECHKTQRGHPYYTLMKYYLDQKNRKEGVDTRVPQVVGMTASFGTGRSNSPSDALNYIYETCASLDAKIIQPVTFDEDLQKYLNIPKDIGPIIVQPRQVDPFTSALEEVMKTIEEKIAHELRGHSYIGNVKVTPIYPRSSPSYTTWIRSLTEKCIRNRNIISGYDYQNLLACLDTLEFYHRALLIHRDVRAEDALKYLKDEVEEMNIRKADCIKELTALYRGSEGELERAKHRTEKNPILEKIKERLVATFKRKPDSKALLMTSTIEYTKALTAWIEEDRELKALGLVPGRVTGVRDPSMSKMERNTVLDDFRNGKCNILVSTNVLQEGIDFPACNLVIRHIYVPNETGHTQVKGRGRAKGSESLLVALSVSGNRRGLEEENKMREEWAKQVLEQIQRIPPVEVRRKIIDIQTSRAKENYQKEQEANTTYFYDEYILLCSRCPQIVCSTDDIVCIPGPKYVVTASNFTDECQITWWDKPLDIKSNEIHMGKIHCKRCQCKWGSWATVDGKNLPLLKIKKLSVQSITTKQSITCTSWGEARKLFKIPDVEEVEIEFDISESPKLPDNPQQ</sequence>
<dbReference type="PANTHER" id="PTHR14074:SF16">
    <property type="entry name" value="ANTIVIRAL INNATE IMMUNE RESPONSE RECEPTOR RIG-I"/>
    <property type="match status" value="1"/>
</dbReference>
<dbReference type="GO" id="GO:0046872">
    <property type="term" value="F:metal ion binding"/>
    <property type="evidence" value="ECO:0007669"/>
    <property type="project" value="UniProtKB-KW"/>
</dbReference>
<feature type="domain" description="Helicase C-terminal" evidence="18">
    <location>
        <begin position="568"/>
        <end position="740"/>
    </location>
</feature>
<keyword evidence="13" id="KW-0694">RNA-binding</keyword>
<evidence type="ECO:0000256" key="10">
    <source>
        <dbReference type="ARBA" id="ARBA00022833"/>
    </source>
</evidence>
<dbReference type="Gene3D" id="1.20.1320.30">
    <property type="match status" value="1"/>
</dbReference>
<evidence type="ECO:0000256" key="9">
    <source>
        <dbReference type="ARBA" id="ARBA00022806"/>
    </source>
</evidence>
<dbReference type="EC" id="3.6.4.13" evidence="3"/>
<evidence type="ECO:0000256" key="2">
    <source>
        <dbReference type="ARBA" id="ARBA00006866"/>
    </source>
</evidence>
<dbReference type="OrthoDB" id="416741at2759"/>
<accession>A0A9Q1HBV7</accession>
<dbReference type="GO" id="GO:0003723">
    <property type="term" value="F:RNA binding"/>
    <property type="evidence" value="ECO:0007669"/>
    <property type="project" value="UniProtKB-KW"/>
</dbReference>
<dbReference type="InterPro" id="IPR001650">
    <property type="entry name" value="Helicase_C-like"/>
</dbReference>
<protein>
    <recommendedName>
        <fullName evidence="3">RNA helicase</fullName>
        <ecNumber evidence="3">3.6.4.13</ecNumber>
    </recommendedName>
</protein>
<feature type="domain" description="RLR CTR" evidence="19">
    <location>
        <begin position="754"/>
        <end position="886"/>
    </location>
</feature>
<feature type="compositionally biased region" description="Polar residues" evidence="16">
    <location>
        <begin position="151"/>
        <end position="164"/>
    </location>
</feature>
<dbReference type="GO" id="GO:0051607">
    <property type="term" value="P:defense response to virus"/>
    <property type="evidence" value="ECO:0007669"/>
    <property type="project" value="UniProtKB-KW"/>
</dbReference>
<evidence type="ECO:0000256" key="13">
    <source>
        <dbReference type="ARBA" id="ARBA00022884"/>
    </source>
</evidence>
<organism evidence="20 21">
    <name type="scientific">Holothuria leucospilota</name>
    <name type="common">Black long sea cucumber</name>
    <name type="synonym">Mertensiothuria leucospilota</name>
    <dbReference type="NCBI Taxonomy" id="206669"/>
    <lineage>
        <taxon>Eukaryota</taxon>
        <taxon>Metazoa</taxon>
        <taxon>Echinodermata</taxon>
        <taxon>Eleutherozoa</taxon>
        <taxon>Echinozoa</taxon>
        <taxon>Holothuroidea</taxon>
        <taxon>Aspidochirotacea</taxon>
        <taxon>Aspidochirotida</taxon>
        <taxon>Holothuriidae</taxon>
        <taxon>Holothuria</taxon>
    </lineage>
</organism>
<keyword evidence="14" id="KW-0051">Antiviral defense</keyword>